<keyword evidence="3 4" id="KW-0862">Zinc</keyword>
<dbReference type="InterPro" id="IPR036855">
    <property type="entry name" value="Znf_CCCH_sf"/>
</dbReference>
<evidence type="ECO:0000256" key="1">
    <source>
        <dbReference type="ARBA" id="ARBA00022723"/>
    </source>
</evidence>
<dbReference type="Proteomes" id="UP000830135">
    <property type="component" value="Segment"/>
</dbReference>
<evidence type="ECO:0000313" key="6">
    <source>
        <dbReference type="EMBL" id="UCU83240.1"/>
    </source>
</evidence>
<keyword evidence="2 4" id="KW-0863">Zinc-finger</keyword>
<evidence type="ECO:0000256" key="4">
    <source>
        <dbReference type="PROSITE-ProRule" id="PRU00723"/>
    </source>
</evidence>
<dbReference type="InterPro" id="IPR000571">
    <property type="entry name" value="Znf_CCCH"/>
</dbReference>
<name>A0ABY3P9I5_9MONO</name>
<feature type="zinc finger region" description="C3H1-type" evidence="4">
    <location>
        <begin position="19"/>
        <end position="46"/>
    </location>
</feature>
<dbReference type="GeneID" id="80539566"/>
<keyword evidence="1 4" id="KW-0479">Metal-binding</keyword>
<reference evidence="6 7" key="1">
    <citation type="submission" date="2020-10" db="EMBL/GenBank/DDBJ databases">
        <authorList>
            <person name="Melanie H.M."/>
            <person name="Koch M.C."/>
            <person name="Rupp M."/>
            <person name="Schmidt-Posthaus H."/>
            <person name="Seuberlich T."/>
        </authorList>
    </citation>
    <scope>NUCLEOTIDE SEQUENCE [LARGE SCALE GENOMIC DNA]</scope>
    <source>
        <strain evidence="6 7">CH17</strain>
    </source>
</reference>
<accession>A0ABY3P9I5</accession>
<feature type="zinc finger region" description="C3H1-type" evidence="4">
    <location>
        <begin position="194"/>
        <end position="221"/>
    </location>
</feature>
<dbReference type="EMBL" id="MW093492">
    <property type="protein sequence ID" value="UCU83240.1"/>
    <property type="molecule type" value="Viral_cRNA"/>
</dbReference>
<dbReference type="RefSeq" id="YP_010800909.1">
    <property type="nucleotide sequence ID" value="NC_076916.1"/>
</dbReference>
<evidence type="ECO:0000256" key="3">
    <source>
        <dbReference type="ARBA" id="ARBA00022833"/>
    </source>
</evidence>
<organism evidence="6 7">
    <name type="scientific">Kander virus</name>
    <dbReference type="NCBI Taxonomy" id="2883639"/>
    <lineage>
        <taxon>Viruses</taxon>
        <taxon>Riboviria</taxon>
        <taxon>Orthornavirae</taxon>
        <taxon>Negarnaviricota</taxon>
        <taxon>Haploviricotina</taxon>
        <taxon>Monjiviricetes</taxon>
        <taxon>Mononegavirales</taxon>
        <taxon>Filoviridae</taxon>
        <taxon>Thamnovirus</taxon>
        <taxon>Thamnovirus kanderense</taxon>
    </lineage>
</organism>
<feature type="domain" description="C3H1-type" evidence="5">
    <location>
        <begin position="19"/>
        <end position="46"/>
    </location>
</feature>
<evidence type="ECO:0000256" key="2">
    <source>
        <dbReference type="ARBA" id="ARBA00022771"/>
    </source>
</evidence>
<dbReference type="SUPFAM" id="SSF90229">
    <property type="entry name" value="CCCH zinc finger"/>
    <property type="match status" value="1"/>
</dbReference>
<proteinExistence type="predicted"/>
<dbReference type="PROSITE" id="PS50103">
    <property type="entry name" value="ZF_C3H1"/>
    <property type="match status" value="2"/>
</dbReference>
<dbReference type="SMART" id="SM00356">
    <property type="entry name" value="ZnF_C3H1"/>
    <property type="match status" value="2"/>
</dbReference>
<evidence type="ECO:0000259" key="5">
    <source>
        <dbReference type="PROSITE" id="PS50103"/>
    </source>
</evidence>
<keyword evidence="7" id="KW-1185">Reference proteome</keyword>
<dbReference type="Gene3D" id="4.10.1000.10">
    <property type="entry name" value="Zinc finger, CCCH-type"/>
    <property type="match status" value="2"/>
</dbReference>
<evidence type="ECO:0000313" key="7">
    <source>
        <dbReference type="Proteomes" id="UP000830135"/>
    </source>
</evidence>
<sequence length="357" mass="39352">MASRSGHRPFQSGRMPGFRAKGRVCYGFLSGTCKLGEHCRFQHDIKYGTERDQYIFSRMKIDQLLSINARPTRGAPNDEIAVKFNFERMLAGNNGLIPMGGPANDRCTLMACEKVYAGISDPSLLEKWMPEGPDAIHALQFLGPQQRTDWRVGHLRQIPEVTNRRLAALVLRGLTHLEESASTAEGSLWGPKHEPSSRMCRYYKQGYCFRASSCRYSHNPFKLSAGDLIRGIASGLQSLDLAAAGQSVMDATKTPSLAAANPSECLNRLLKTNASGGRLGTQDFLDMGLLVWMWQYVPPSEDGPTPAAEGDLSGKLRSTLLALKSLEGPKEVARSLSQFSQEVRSRLLIAMKKSGSW</sequence>
<feature type="domain" description="C3H1-type" evidence="5">
    <location>
        <begin position="194"/>
        <end position="221"/>
    </location>
</feature>
<protein>
    <recommendedName>
        <fullName evidence="5">C3H1-type domain-containing protein</fullName>
    </recommendedName>
</protein>